<evidence type="ECO:0000313" key="8">
    <source>
        <dbReference type="Proteomes" id="UP000662931"/>
    </source>
</evidence>
<keyword evidence="3" id="KW-0813">Transport</keyword>
<dbReference type="Gene3D" id="1.10.287.660">
    <property type="entry name" value="Helix hairpin bin"/>
    <property type="match status" value="1"/>
</dbReference>
<comment type="similarity">
    <text evidence="2">Belongs to the VPS37 family.</text>
</comment>
<dbReference type="OrthoDB" id="3991664at2759"/>
<dbReference type="GO" id="GO:0000813">
    <property type="term" value="C:ESCRT I complex"/>
    <property type="evidence" value="ECO:0007669"/>
    <property type="project" value="UniProtKB-ARBA"/>
</dbReference>
<comment type="subcellular location">
    <subcellularLocation>
        <location evidence="1">Endosome</location>
    </subcellularLocation>
</comment>
<dbReference type="InterPro" id="IPR009851">
    <property type="entry name" value="Mod_r"/>
</dbReference>
<dbReference type="EMBL" id="CP064814">
    <property type="protein sequence ID" value="QPG75807.1"/>
    <property type="molecule type" value="Genomic_DNA"/>
</dbReference>
<dbReference type="Proteomes" id="UP000662931">
    <property type="component" value="Chromosome 3"/>
</dbReference>
<dbReference type="AlphaFoldDB" id="A0A875RVT6"/>
<organism evidence="7 8">
    <name type="scientific">Eeniella nana</name>
    <name type="common">Yeast</name>
    <name type="synonym">Brettanomyces nanus</name>
    <dbReference type="NCBI Taxonomy" id="13502"/>
    <lineage>
        <taxon>Eukaryota</taxon>
        <taxon>Fungi</taxon>
        <taxon>Dikarya</taxon>
        <taxon>Ascomycota</taxon>
        <taxon>Saccharomycotina</taxon>
        <taxon>Pichiomycetes</taxon>
        <taxon>Pichiales</taxon>
        <taxon>Pichiaceae</taxon>
        <taxon>Brettanomyces</taxon>
    </lineage>
</organism>
<evidence type="ECO:0000313" key="7">
    <source>
        <dbReference type="EMBL" id="QPG75807.1"/>
    </source>
</evidence>
<evidence type="ECO:0000256" key="1">
    <source>
        <dbReference type="ARBA" id="ARBA00004177"/>
    </source>
</evidence>
<dbReference type="GO" id="GO:0043162">
    <property type="term" value="P:ubiquitin-dependent protein catabolic process via the multivesicular body sorting pathway"/>
    <property type="evidence" value="ECO:0007669"/>
    <property type="project" value="UniProtKB-ARBA"/>
</dbReference>
<dbReference type="Pfam" id="PF07200">
    <property type="entry name" value="Mod_r"/>
    <property type="match status" value="1"/>
</dbReference>
<evidence type="ECO:0000256" key="4">
    <source>
        <dbReference type="ARBA" id="ARBA00022753"/>
    </source>
</evidence>
<keyword evidence="8" id="KW-1185">Reference proteome</keyword>
<evidence type="ECO:0000259" key="6">
    <source>
        <dbReference type="Pfam" id="PF07200"/>
    </source>
</evidence>
<evidence type="ECO:0000256" key="3">
    <source>
        <dbReference type="ARBA" id="ARBA00022448"/>
    </source>
</evidence>
<evidence type="ECO:0000256" key="5">
    <source>
        <dbReference type="ARBA" id="ARBA00022927"/>
    </source>
</evidence>
<keyword evidence="4" id="KW-0967">Endosome</keyword>
<feature type="domain" description="VPS37 C-terminal" evidence="6">
    <location>
        <begin position="49"/>
        <end position="202"/>
    </location>
</feature>
<dbReference type="GO" id="GO:0072666">
    <property type="term" value="P:establishment of protein localization to vacuole"/>
    <property type="evidence" value="ECO:0007669"/>
    <property type="project" value="UniProtKB-ARBA"/>
</dbReference>
<dbReference type="InterPro" id="IPR029012">
    <property type="entry name" value="Helix_hairpin_bin_sf"/>
</dbReference>
<dbReference type="GO" id="GO:0006886">
    <property type="term" value="P:intracellular protein transport"/>
    <property type="evidence" value="ECO:0007669"/>
    <property type="project" value="UniProtKB-ARBA"/>
</dbReference>
<sequence>MTLPSLPERPEISQQPMIVDPDKLEYSLVPPDVAESYKQFEVSVSPYFKELPNNKLDELYKDKSLMDGYLLEKYGDQYTMFRDTIVSDLKKQLVYCQKQSEKYEKETVPQIDRINKALENYHTLLDRFNSSQVEMYDKMNKSSKKSMMEMMEADLREADDQCKQTVDEIMGIPGEVAEEELGKFIQKYKLIRQKYYLKKEKLSRMSEERVGEIV</sequence>
<dbReference type="RefSeq" id="XP_038779372.1">
    <property type="nucleotide sequence ID" value="XM_038923444.1"/>
</dbReference>
<gene>
    <name evidence="7" type="ORF">FOA43_003169</name>
</gene>
<reference evidence="7" key="1">
    <citation type="submission" date="2020-10" db="EMBL/GenBank/DDBJ databases">
        <authorList>
            <person name="Roach M.J.R."/>
        </authorList>
    </citation>
    <scope>NUCLEOTIDE SEQUENCE</scope>
    <source>
        <strain evidence="7">CBS 1945</strain>
    </source>
</reference>
<accession>A0A875RVT6</accession>
<dbReference type="GeneID" id="62196570"/>
<dbReference type="SUPFAM" id="SSF140111">
    <property type="entry name" value="Endosomal sorting complex assembly domain"/>
    <property type="match status" value="1"/>
</dbReference>
<dbReference type="KEGG" id="bnn:FOA43_003169"/>
<proteinExistence type="inferred from homology"/>
<evidence type="ECO:0000256" key="2">
    <source>
        <dbReference type="ARBA" id="ARBA00007617"/>
    </source>
</evidence>
<dbReference type="InterPro" id="IPR037202">
    <property type="entry name" value="ESCRT_assembly_dom"/>
</dbReference>
<keyword evidence="5" id="KW-0653">Protein transport</keyword>
<name>A0A875RVT6_EENNA</name>
<protein>
    <recommendedName>
        <fullName evidence="6">VPS37 C-terminal domain-containing protein</fullName>
    </recommendedName>
</protein>